<dbReference type="GO" id="GO:0004169">
    <property type="term" value="F:dolichyl-phosphate-mannose-protein mannosyltransferase activity"/>
    <property type="evidence" value="ECO:0007669"/>
    <property type="project" value="UniProtKB-UniRule"/>
</dbReference>
<feature type="transmembrane region" description="Helical" evidence="10">
    <location>
        <begin position="399"/>
        <end position="416"/>
    </location>
</feature>
<evidence type="ECO:0000256" key="7">
    <source>
        <dbReference type="ARBA" id="ARBA00022989"/>
    </source>
</evidence>
<dbReference type="Pfam" id="PF02366">
    <property type="entry name" value="PMT"/>
    <property type="match status" value="1"/>
</dbReference>
<protein>
    <recommendedName>
        <fullName evidence="9 10">Polyprenol-phosphate-mannose--protein mannosyltransferase</fullName>
        <ecNumber evidence="10">2.4.1.-</ecNumber>
    </recommendedName>
</protein>
<dbReference type="InterPro" id="IPR032421">
    <property type="entry name" value="PMT_4TMC"/>
</dbReference>
<sequence>MCHESSSRFGSITRVRTFSVPDRPVRLTPLPPWGRPEQITTIIIGVLAFITRFAGLTATTSAGTPIFDEKHYVPQAWDMVESQHNPLIGGIESNPGYGLVVHPPLAKQLIALGEEVFGYTPAGWRVMVALFGCATVLITMALARQLSSSWQVGAIAGFLAVCDGVLLIGSRFGMLDIFQVFFIVTAAWALVKDHRQCAARIFHAWSHPPVRWGFFGPRLGFRWWRFLAGVMLGLSLSVKWSGLYYIAFFGLLSVIGDLRLRAKAGVSAPTAGTLIRDVPAALASLVVLPAALYLWSWRAWFSSETSVYRHALSNGTVPEESWLHYFPESLGSWLYYHLSVLEFHSSLTSSSGHHHPWDSKPWAWLAAVRPILYSSASEQNCWAGEKACHHAIFLFGTPAIWWATVPALLWGLWFFLIRRQRSYGVPLMGFAAGFLPWLAAYDRQMYFFYATALVPFTICLIALACWHLAHTGPAIVNGVNKSGSPQFLTAGGLAVALYLALVAAMFIYFSPILYGLPIPNSWYQSLMWLPSWQ</sequence>
<gene>
    <name evidence="13" type="ORF">GP475_03955</name>
</gene>
<feature type="transmembrane region" description="Helical" evidence="10">
    <location>
        <begin position="446"/>
        <end position="466"/>
    </location>
</feature>
<evidence type="ECO:0000256" key="6">
    <source>
        <dbReference type="ARBA" id="ARBA00022692"/>
    </source>
</evidence>
<keyword evidence="8 10" id="KW-0472">Membrane</keyword>
<evidence type="ECO:0000313" key="13">
    <source>
        <dbReference type="EMBL" id="QNQ89893.1"/>
    </source>
</evidence>
<evidence type="ECO:0000256" key="3">
    <source>
        <dbReference type="ARBA" id="ARBA00007222"/>
    </source>
</evidence>
<dbReference type="GO" id="GO:0012505">
    <property type="term" value="C:endomembrane system"/>
    <property type="evidence" value="ECO:0007669"/>
    <property type="project" value="UniProtKB-SubCell"/>
</dbReference>
<evidence type="ECO:0000256" key="1">
    <source>
        <dbReference type="ARBA" id="ARBA00004127"/>
    </source>
</evidence>
<name>A0A7H0SMW8_9CORY</name>
<feature type="transmembrane region" description="Helical" evidence="10">
    <location>
        <begin position="221"/>
        <end position="238"/>
    </location>
</feature>
<evidence type="ECO:0000256" key="4">
    <source>
        <dbReference type="ARBA" id="ARBA00022676"/>
    </source>
</evidence>
<comment type="similarity">
    <text evidence="3 10">Belongs to the glycosyltransferase 39 family.</text>
</comment>
<feature type="transmembrane region" description="Helical" evidence="10">
    <location>
        <begin position="122"/>
        <end position="143"/>
    </location>
</feature>
<evidence type="ECO:0000256" key="9">
    <source>
        <dbReference type="ARBA" id="ARBA00093617"/>
    </source>
</evidence>
<evidence type="ECO:0000313" key="14">
    <source>
        <dbReference type="Proteomes" id="UP000516320"/>
    </source>
</evidence>
<dbReference type="Proteomes" id="UP000516320">
    <property type="component" value="Chromosome"/>
</dbReference>
<feature type="transmembrane region" description="Helical" evidence="10">
    <location>
        <begin position="423"/>
        <end position="440"/>
    </location>
</feature>
<dbReference type="KEGG" id="cpoy:GP475_03955"/>
<organism evidence="13 14">
    <name type="scientific">Corynebacterium poyangense</name>
    <dbReference type="NCBI Taxonomy" id="2684405"/>
    <lineage>
        <taxon>Bacteria</taxon>
        <taxon>Bacillati</taxon>
        <taxon>Actinomycetota</taxon>
        <taxon>Actinomycetes</taxon>
        <taxon>Mycobacteriales</taxon>
        <taxon>Corynebacteriaceae</taxon>
        <taxon>Corynebacterium</taxon>
    </lineage>
</organism>
<dbReference type="AlphaFoldDB" id="A0A7H0SMW8"/>
<feature type="transmembrane region" description="Helical" evidence="10">
    <location>
        <begin position="487"/>
        <end position="509"/>
    </location>
</feature>
<feature type="transmembrane region" description="Helical" evidence="10">
    <location>
        <begin position="174"/>
        <end position="191"/>
    </location>
</feature>
<keyword evidence="10" id="KW-1003">Cell membrane</keyword>
<dbReference type="PANTHER" id="PTHR10050:SF46">
    <property type="entry name" value="PROTEIN O-MANNOSYL-TRANSFERASE 2"/>
    <property type="match status" value="1"/>
</dbReference>
<accession>A0A7H0SMW8</accession>
<dbReference type="UniPathway" id="UPA00378"/>
<keyword evidence="6 10" id="KW-0812">Transmembrane</keyword>
<dbReference type="GO" id="GO:0005886">
    <property type="term" value="C:plasma membrane"/>
    <property type="evidence" value="ECO:0007669"/>
    <property type="project" value="UniProtKB-SubCell"/>
</dbReference>
<evidence type="ECO:0000259" key="11">
    <source>
        <dbReference type="Pfam" id="PF02366"/>
    </source>
</evidence>
<evidence type="ECO:0000256" key="2">
    <source>
        <dbReference type="ARBA" id="ARBA00004922"/>
    </source>
</evidence>
<keyword evidence="7 10" id="KW-1133">Transmembrane helix</keyword>
<feature type="domain" description="ArnT-like N-terminal" evidence="11">
    <location>
        <begin position="124"/>
        <end position="294"/>
    </location>
</feature>
<feature type="transmembrane region" description="Helical" evidence="10">
    <location>
        <begin position="274"/>
        <end position="295"/>
    </location>
</feature>
<feature type="domain" description="Protein O-mannosyl-transferase C-terminal four TM" evidence="12">
    <location>
        <begin position="332"/>
        <end position="532"/>
    </location>
</feature>
<keyword evidence="5 10" id="KW-0808">Transferase</keyword>
<dbReference type="InterPro" id="IPR027005">
    <property type="entry name" value="PMT-like"/>
</dbReference>
<proteinExistence type="inferred from homology"/>
<evidence type="ECO:0000256" key="8">
    <source>
        <dbReference type="ARBA" id="ARBA00023136"/>
    </source>
</evidence>
<keyword evidence="4 10" id="KW-0328">Glycosyltransferase</keyword>
<comment type="function">
    <text evidence="10">Protein O-mannosyltransferase that catalyzes the transfer of a single mannose residue from a polyprenol phospho-mannosyl lipidic donor to the hydroxyl group of selected serine and threonine residues in acceptor proteins.</text>
</comment>
<dbReference type="InterPro" id="IPR003342">
    <property type="entry name" value="ArnT-like_N"/>
</dbReference>
<dbReference type="EC" id="2.4.1.-" evidence="10"/>
<comment type="pathway">
    <text evidence="2 10">Protein modification; protein glycosylation.</text>
</comment>
<keyword evidence="14" id="KW-1185">Reference proteome</keyword>
<feature type="transmembrane region" description="Helical" evidence="10">
    <location>
        <begin position="150"/>
        <end position="168"/>
    </location>
</feature>
<evidence type="ECO:0000256" key="5">
    <source>
        <dbReference type="ARBA" id="ARBA00022679"/>
    </source>
</evidence>
<evidence type="ECO:0000259" key="12">
    <source>
        <dbReference type="Pfam" id="PF16192"/>
    </source>
</evidence>
<dbReference type="EMBL" id="CP046884">
    <property type="protein sequence ID" value="QNQ89893.1"/>
    <property type="molecule type" value="Genomic_DNA"/>
</dbReference>
<dbReference type="PANTHER" id="PTHR10050">
    <property type="entry name" value="DOLICHYL-PHOSPHATE-MANNOSE--PROTEIN MANNOSYLTRANSFERASE"/>
    <property type="match status" value="1"/>
</dbReference>
<evidence type="ECO:0000256" key="10">
    <source>
        <dbReference type="RuleBase" id="RU367007"/>
    </source>
</evidence>
<comment type="subcellular location">
    <subcellularLocation>
        <location evidence="10">Cell membrane</location>
    </subcellularLocation>
    <subcellularLocation>
        <location evidence="1">Endomembrane system</location>
        <topology evidence="1">Multi-pass membrane protein</topology>
    </subcellularLocation>
</comment>
<dbReference type="Pfam" id="PF16192">
    <property type="entry name" value="PMT_4TMC"/>
    <property type="match status" value="1"/>
</dbReference>
<reference evidence="13 14" key="1">
    <citation type="submission" date="2019-12" db="EMBL/GenBank/DDBJ databases">
        <title>Corynebacterium sp. nov., isolated from feces of the Anser Albifrons in China.</title>
        <authorList>
            <person name="Liu Q."/>
        </authorList>
    </citation>
    <scope>NUCLEOTIDE SEQUENCE [LARGE SCALE GENOMIC DNA]</scope>
    <source>
        <strain evidence="13 14">4H37-19</strain>
    </source>
</reference>